<keyword evidence="5 6" id="KW-0472">Membrane</keyword>
<dbReference type="Gene3D" id="1.10.357.140">
    <property type="entry name" value="UbiA prenyltransferase"/>
    <property type="match status" value="1"/>
</dbReference>
<dbReference type="RefSeq" id="WP_108028531.1">
    <property type="nucleotide sequence ID" value="NZ_QAYC01000019.1"/>
</dbReference>
<dbReference type="InterPro" id="IPR036412">
    <property type="entry name" value="HAD-like_sf"/>
</dbReference>
<evidence type="ECO:0000313" key="7">
    <source>
        <dbReference type="EMBL" id="PTW44006.1"/>
    </source>
</evidence>
<dbReference type="GO" id="GO:0016765">
    <property type="term" value="F:transferase activity, transferring alkyl or aryl (other than methyl) groups"/>
    <property type="evidence" value="ECO:0007669"/>
    <property type="project" value="InterPro"/>
</dbReference>
<evidence type="ECO:0000313" key="8">
    <source>
        <dbReference type="Proteomes" id="UP000244037"/>
    </source>
</evidence>
<comment type="subcellular location">
    <subcellularLocation>
        <location evidence="1">Membrane</location>
        <topology evidence="1">Multi-pass membrane protein</topology>
    </subcellularLocation>
</comment>
<feature type="transmembrane region" description="Helical" evidence="6">
    <location>
        <begin position="278"/>
        <end position="304"/>
    </location>
</feature>
<dbReference type="Gene3D" id="3.40.50.1000">
    <property type="entry name" value="HAD superfamily/HAD-like"/>
    <property type="match status" value="1"/>
</dbReference>
<dbReference type="OrthoDB" id="9803632at2"/>
<accession>A0A8E2VGK4</accession>
<dbReference type="SUPFAM" id="SSF56784">
    <property type="entry name" value="HAD-like"/>
    <property type="match status" value="1"/>
</dbReference>
<evidence type="ECO:0000256" key="1">
    <source>
        <dbReference type="ARBA" id="ARBA00004141"/>
    </source>
</evidence>
<dbReference type="CDD" id="cd13963">
    <property type="entry name" value="PT_UbiA_2"/>
    <property type="match status" value="1"/>
</dbReference>
<dbReference type="NCBIfam" id="NF006088">
    <property type="entry name" value="PRK08238.1"/>
    <property type="match status" value="1"/>
</dbReference>
<feature type="transmembrane region" description="Helical" evidence="6">
    <location>
        <begin position="339"/>
        <end position="360"/>
    </location>
</feature>
<dbReference type="EMBL" id="QAYC01000019">
    <property type="protein sequence ID" value="PTW44006.1"/>
    <property type="molecule type" value="Genomic_DNA"/>
</dbReference>
<evidence type="ECO:0000256" key="4">
    <source>
        <dbReference type="ARBA" id="ARBA00022989"/>
    </source>
</evidence>
<dbReference type="InterPro" id="IPR000537">
    <property type="entry name" value="UbiA_prenyltransferase"/>
</dbReference>
<dbReference type="InterPro" id="IPR023214">
    <property type="entry name" value="HAD_sf"/>
</dbReference>
<dbReference type="AlphaFoldDB" id="A0A8E2VGK4"/>
<feature type="transmembrane region" description="Helical" evidence="6">
    <location>
        <begin position="420"/>
        <end position="439"/>
    </location>
</feature>
<name>A0A8E2VGK4_9RHOB</name>
<keyword evidence="2" id="KW-1003">Cell membrane</keyword>
<evidence type="ECO:0000256" key="6">
    <source>
        <dbReference type="SAM" id="Phobius"/>
    </source>
</evidence>
<sequence length="478" mass="51456">MQQTLREQTVLVVDLDGTLIRSDMLYESLWAACRADWTAGLAVAAALPRGRAAVKRLLAGRAMPDPASLPYDEAVLDRVRAWRAAGGRTVLVTATDQGPAERIAAHLGLFDEVHGSDGTTNLKGPEKAAFLTRRFGAGRYAYIGDSPADLAVWREAARAITVNAPEALRWQVEALGVETEHLGGATRPLRPYLRALRPHQWLKNILVFLPMVAGHQLHAGVLLQSLMAFVAFSLVASSVYVVNDLLDLAADRAHPRKRNRPLASGALPISHGTAMAPLLLGLGFLIAAALGPAFLGVMAVYYLLTTVYSFDLKRRLIVDICALACLYTLRIVAGAAATGIVLSVWLLAFAIFFFFALAAVKRQAELVDIAARGALGASGRDYQVGDLAVVSQMAVASGYVSVLVMALYVNSPAVSKLYSFPAALWGICLILLYWISRMIMTTHRGNMHDDPVVYAAKDRVSQICGLLIFALALVATVV</sequence>
<feature type="transmembrane region" description="Helical" evidence="6">
    <location>
        <begin position="221"/>
        <end position="242"/>
    </location>
</feature>
<dbReference type="GO" id="GO:0009247">
    <property type="term" value="P:glycolipid biosynthetic process"/>
    <property type="evidence" value="ECO:0007669"/>
    <property type="project" value="TreeGrafter"/>
</dbReference>
<organism evidence="7 8">
    <name type="scientific">Rhodovulum kholense</name>
    <dbReference type="NCBI Taxonomy" id="453584"/>
    <lineage>
        <taxon>Bacteria</taxon>
        <taxon>Pseudomonadati</taxon>
        <taxon>Pseudomonadota</taxon>
        <taxon>Alphaproteobacteria</taxon>
        <taxon>Rhodobacterales</taxon>
        <taxon>Paracoccaceae</taxon>
        <taxon>Rhodovulum</taxon>
    </lineage>
</organism>
<dbReference type="Proteomes" id="UP000244037">
    <property type="component" value="Unassembled WGS sequence"/>
</dbReference>
<dbReference type="PANTHER" id="PTHR11048:SF5">
    <property type="entry name" value="DECAPRENYL-PHOSPHATE PHOSPHORIBOSYLTRANSFERASE"/>
    <property type="match status" value="1"/>
</dbReference>
<dbReference type="InterPro" id="IPR039653">
    <property type="entry name" value="Prenyltransferase"/>
</dbReference>
<comment type="caution">
    <text evidence="7">The sequence shown here is derived from an EMBL/GenBank/DDBJ whole genome shotgun (WGS) entry which is preliminary data.</text>
</comment>
<dbReference type="Pfam" id="PF01040">
    <property type="entry name" value="UbiA"/>
    <property type="match status" value="1"/>
</dbReference>
<dbReference type="InterPro" id="IPR044878">
    <property type="entry name" value="UbiA_sf"/>
</dbReference>
<dbReference type="PANTHER" id="PTHR11048">
    <property type="entry name" value="PRENYLTRANSFERASES"/>
    <property type="match status" value="1"/>
</dbReference>
<keyword evidence="4 6" id="KW-1133">Transmembrane helix</keyword>
<keyword evidence="3 6" id="KW-0812">Transmembrane</keyword>
<evidence type="ECO:0000256" key="5">
    <source>
        <dbReference type="ARBA" id="ARBA00023136"/>
    </source>
</evidence>
<keyword evidence="7" id="KW-0808">Transferase</keyword>
<proteinExistence type="predicted"/>
<protein>
    <submittedName>
        <fullName evidence="7">4-hydroxybenzoate polyprenyltransferase</fullName>
    </submittedName>
</protein>
<gene>
    <name evidence="7" type="ORF">C8N38_1195</name>
</gene>
<dbReference type="Pfam" id="PF12710">
    <property type="entry name" value="HAD"/>
    <property type="match status" value="1"/>
</dbReference>
<dbReference type="GO" id="GO:0005886">
    <property type="term" value="C:plasma membrane"/>
    <property type="evidence" value="ECO:0007669"/>
    <property type="project" value="TreeGrafter"/>
</dbReference>
<feature type="transmembrane region" description="Helical" evidence="6">
    <location>
        <begin position="387"/>
        <end position="408"/>
    </location>
</feature>
<reference evidence="7 8" key="1">
    <citation type="submission" date="2018-04" db="EMBL/GenBank/DDBJ databases">
        <title>Genomic Encyclopedia of Archaeal and Bacterial Type Strains, Phase II (KMG-II): from individual species to whole genera.</title>
        <authorList>
            <person name="Goeker M."/>
        </authorList>
    </citation>
    <scope>NUCLEOTIDE SEQUENCE [LARGE SCALE GENOMIC DNA]</scope>
    <source>
        <strain evidence="7 8">DSM 19783</strain>
    </source>
</reference>
<keyword evidence="8" id="KW-1185">Reference proteome</keyword>
<feature type="transmembrane region" description="Helical" evidence="6">
    <location>
        <begin position="460"/>
        <end position="477"/>
    </location>
</feature>
<evidence type="ECO:0000256" key="3">
    <source>
        <dbReference type="ARBA" id="ARBA00022692"/>
    </source>
</evidence>
<evidence type="ECO:0000256" key="2">
    <source>
        <dbReference type="ARBA" id="ARBA00022475"/>
    </source>
</evidence>